<keyword evidence="6" id="KW-1185">Reference proteome</keyword>
<proteinExistence type="predicted"/>
<evidence type="ECO:0000313" key="4">
    <source>
        <dbReference type="EMBL" id="QAV19306.1"/>
    </source>
</evidence>
<dbReference type="Proteomes" id="UP001527202">
    <property type="component" value="Unassembled WGS sequence"/>
</dbReference>
<name>A0A410WXX4_9BACL</name>
<reference evidence="4 5" key="1">
    <citation type="submission" date="2018-01" db="EMBL/GenBank/DDBJ databases">
        <title>The whole genome sequencing and assembly of Paenibacillus chitinolyticus KCCM 41400 strain.</title>
        <authorList>
            <person name="Kim J.-Y."/>
            <person name="Park M.-K."/>
            <person name="Lee Y.-J."/>
            <person name="Yi H."/>
            <person name="Bahn Y.-S."/>
            <person name="Kim J.F."/>
            <person name="Lee D.-W."/>
        </authorList>
    </citation>
    <scope>NUCLEOTIDE SEQUENCE [LARGE SCALE GENOMIC DNA]</scope>
    <source>
        <strain evidence="4 5">KCCM 41400</strain>
    </source>
</reference>
<protein>
    <recommendedName>
        <fullName evidence="7">Polymer-forming cytoskeletal protein</fullName>
    </recommendedName>
</protein>
<dbReference type="EMBL" id="JAMDMJ010000013">
    <property type="protein sequence ID" value="MCY9596274.1"/>
    <property type="molecule type" value="Genomic_DNA"/>
</dbReference>
<dbReference type="KEGG" id="pchi:PC41400_17170"/>
<feature type="transmembrane region" description="Helical" evidence="1">
    <location>
        <begin position="121"/>
        <end position="144"/>
    </location>
</feature>
<reference evidence="3 6" key="2">
    <citation type="submission" date="2022-05" db="EMBL/GenBank/DDBJ databases">
        <title>Genome Sequencing of Bee-Associated Microbes.</title>
        <authorList>
            <person name="Dunlap C."/>
        </authorList>
    </citation>
    <scope>NUCLEOTIDE SEQUENCE [LARGE SCALE GENOMIC DNA]</scope>
    <source>
        <strain evidence="3 6">NRRL B-23120</strain>
    </source>
</reference>
<evidence type="ECO:0000256" key="1">
    <source>
        <dbReference type="SAM" id="Phobius"/>
    </source>
</evidence>
<gene>
    <name evidence="3" type="ORF">M5X16_10870</name>
    <name evidence="4" type="ORF">PC41400_17170</name>
</gene>
<keyword evidence="2" id="KW-0732">Signal</keyword>
<sequence length="278" mass="29944">MKKICSMLGLLIAVILIFIPQDASARSFFEHSTTTVPAGQTMDNLYVLGGDADILDHVTGTVVVVNGNLHLASTAKVDGAIVVIGGRITQDEGAQTGDDILNFTLDTATQNSLLIGGGLVAGVWAVQLTCSLLLVVIPVLTYLIGGRKAAGWIKRQPDLSWKRQLYLGGLSFIILAAFCTLCIVTIIGIPLLLLAILLLMIAYIVGITSLSYLVGGFLQEKWVPNEWVRLIIGASLIAAIANIPVLGWLMILFLTLFSLGTFTKCLSSLRRRKPREIR</sequence>
<feature type="signal peptide" evidence="2">
    <location>
        <begin position="1"/>
        <end position="25"/>
    </location>
</feature>
<organism evidence="4 5">
    <name type="scientific">Paenibacillus chitinolyticus</name>
    <dbReference type="NCBI Taxonomy" id="79263"/>
    <lineage>
        <taxon>Bacteria</taxon>
        <taxon>Bacillati</taxon>
        <taxon>Bacillota</taxon>
        <taxon>Bacilli</taxon>
        <taxon>Bacillales</taxon>
        <taxon>Paenibacillaceae</taxon>
        <taxon>Paenibacillus</taxon>
    </lineage>
</organism>
<feature type="transmembrane region" description="Helical" evidence="1">
    <location>
        <begin position="165"/>
        <end position="187"/>
    </location>
</feature>
<feature type="chain" id="PRO_5019388365" description="Polymer-forming cytoskeletal protein" evidence="2">
    <location>
        <begin position="26"/>
        <end position="278"/>
    </location>
</feature>
<evidence type="ECO:0000256" key="2">
    <source>
        <dbReference type="SAM" id="SignalP"/>
    </source>
</evidence>
<accession>A0A410WXX4</accession>
<dbReference type="Proteomes" id="UP000288943">
    <property type="component" value="Chromosome"/>
</dbReference>
<keyword evidence="1" id="KW-0472">Membrane</keyword>
<evidence type="ECO:0000313" key="3">
    <source>
        <dbReference type="EMBL" id="MCY9596274.1"/>
    </source>
</evidence>
<feature type="transmembrane region" description="Helical" evidence="1">
    <location>
        <begin position="193"/>
        <end position="215"/>
    </location>
</feature>
<evidence type="ECO:0008006" key="7">
    <source>
        <dbReference type="Google" id="ProtNLM"/>
    </source>
</evidence>
<feature type="transmembrane region" description="Helical" evidence="1">
    <location>
        <begin position="227"/>
        <end position="245"/>
    </location>
</feature>
<dbReference type="AlphaFoldDB" id="A0A410WXX4"/>
<evidence type="ECO:0000313" key="6">
    <source>
        <dbReference type="Proteomes" id="UP001527202"/>
    </source>
</evidence>
<dbReference type="GeneID" id="95376529"/>
<dbReference type="RefSeq" id="WP_042226329.1">
    <property type="nucleotide sequence ID" value="NZ_CP026520.1"/>
</dbReference>
<keyword evidence="1" id="KW-0812">Transmembrane</keyword>
<dbReference type="EMBL" id="CP026520">
    <property type="protein sequence ID" value="QAV19306.1"/>
    <property type="molecule type" value="Genomic_DNA"/>
</dbReference>
<evidence type="ECO:0000313" key="5">
    <source>
        <dbReference type="Proteomes" id="UP000288943"/>
    </source>
</evidence>
<keyword evidence="1" id="KW-1133">Transmembrane helix</keyword>
<dbReference type="OrthoDB" id="2942116at2"/>